<proteinExistence type="predicted"/>
<organism evidence="2 3">
    <name type="scientific">Paracoccus marinaquae</name>
    <dbReference type="NCBI Taxonomy" id="2841926"/>
    <lineage>
        <taxon>Bacteria</taxon>
        <taxon>Pseudomonadati</taxon>
        <taxon>Pseudomonadota</taxon>
        <taxon>Alphaproteobacteria</taxon>
        <taxon>Rhodobacterales</taxon>
        <taxon>Paracoccaceae</taxon>
        <taxon>Paracoccus</taxon>
    </lineage>
</organism>
<dbReference type="EMBL" id="JAHKNG010000009">
    <property type="protein sequence ID" value="MBU3029948.1"/>
    <property type="molecule type" value="Genomic_DNA"/>
</dbReference>
<evidence type="ECO:0000313" key="2">
    <source>
        <dbReference type="EMBL" id="MBU3029948.1"/>
    </source>
</evidence>
<protein>
    <recommendedName>
        <fullName evidence="4">Lipoprotein</fullName>
    </recommendedName>
</protein>
<dbReference type="RefSeq" id="WP_216032628.1">
    <property type="nucleotide sequence ID" value="NZ_JAHKNG010000009.1"/>
</dbReference>
<accession>A0ABS6AH74</accession>
<name>A0ABS6AH74_9RHOB</name>
<keyword evidence="1" id="KW-0732">Signal</keyword>
<reference evidence="2" key="1">
    <citation type="submission" date="2021-06" db="EMBL/GenBank/DDBJ databases">
        <title>Paracoccus bacterium XHP0099 sp. nov., isolated from the surface waters of the Yellow Sea.</title>
        <authorList>
            <person name="Xue H."/>
            <person name="Zhang D."/>
        </authorList>
    </citation>
    <scope>NUCLEOTIDE SEQUENCE</scope>
    <source>
        <strain evidence="2">XHP0099</strain>
    </source>
</reference>
<feature type="signal peptide" evidence="1">
    <location>
        <begin position="1"/>
        <end position="26"/>
    </location>
</feature>
<feature type="chain" id="PRO_5047016197" description="Lipoprotein" evidence="1">
    <location>
        <begin position="27"/>
        <end position="154"/>
    </location>
</feature>
<sequence>MASLTPTRTGAIRPALAPALVLAALAGCTAGTTGAPTGGTNPALQLFDAVCVAEAPDLHEATILAALRAAGEAPALPAARPEIVEGRSCALTVAGASPATPAELQRLGQGFADRTGGHFAAIAPERVTLHTTSGTFTIESGTNGTDAVFRIAHN</sequence>
<evidence type="ECO:0000313" key="3">
    <source>
        <dbReference type="Proteomes" id="UP001166191"/>
    </source>
</evidence>
<keyword evidence="3" id="KW-1185">Reference proteome</keyword>
<evidence type="ECO:0008006" key="4">
    <source>
        <dbReference type="Google" id="ProtNLM"/>
    </source>
</evidence>
<dbReference type="Proteomes" id="UP001166191">
    <property type="component" value="Unassembled WGS sequence"/>
</dbReference>
<gene>
    <name evidence="2" type="ORF">KNW02_07430</name>
</gene>
<evidence type="ECO:0000256" key="1">
    <source>
        <dbReference type="SAM" id="SignalP"/>
    </source>
</evidence>
<comment type="caution">
    <text evidence="2">The sequence shown here is derived from an EMBL/GenBank/DDBJ whole genome shotgun (WGS) entry which is preliminary data.</text>
</comment>